<evidence type="ECO:0000313" key="1">
    <source>
        <dbReference type="EMBL" id="CAF2225715.1"/>
    </source>
</evidence>
<sequence>MVDEFLMTTTPFSVVAPPDLSTSRPRPGISTLPSSIHVFFSKFATGLPSPYSGDLLVEF</sequence>
<organism evidence="1">
    <name type="scientific">Brassica napus</name>
    <name type="common">Rape</name>
    <dbReference type="NCBI Taxonomy" id="3708"/>
    <lineage>
        <taxon>Eukaryota</taxon>
        <taxon>Viridiplantae</taxon>
        <taxon>Streptophyta</taxon>
        <taxon>Embryophyta</taxon>
        <taxon>Tracheophyta</taxon>
        <taxon>Spermatophyta</taxon>
        <taxon>Magnoliopsida</taxon>
        <taxon>eudicotyledons</taxon>
        <taxon>Gunneridae</taxon>
        <taxon>Pentapetalae</taxon>
        <taxon>rosids</taxon>
        <taxon>malvids</taxon>
        <taxon>Brassicales</taxon>
        <taxon>Brassicaceae</taxon>
        <taxon>Brassiceae</taxon>
        <taxon>Brassica</taxon>
    </lineage>
</organism>
<dbReference type="AlphaFoldDB" id="A0A816ZUC0"/>
<name>A0A816ZUC0_BRANA</name>
<proteinExistence type="predicted"/>
<gene>
    <name evidence="1" type="ORF">DARMORV10_A08P08670.1</name>
</gene>
<protein>
    <submittedName>
        <fullName evidence="1">(rape) hypothetical protein</fullName>
    </submittedName>
</protein>
<dbReference type="EMBL" id="HG994362">
    <property type="protein sequence ID" value="CAF2225715.1"/>
    <property type="molecule type" value="Genomic_DNA"/>
</dbReference>
<dbReference type="Proteomes" id="UP001295469">
    <property type="component" value="Chromosome A08"/>
</dbReference>
<reference evidence="1" key="1">
    <citation type="submission" date="2021-01" db="EMBL/GenBank/DDBJ databases">
        <authorList>
            <consortium name="Genoscope - CEA"/>
            <person name="William W."/>
        </authorList>
    </citation>
    <scope>NUCLEOTIDE SEQUENCE</scope>
</reference>
<accession>A0A816ZUC0</accession>